<keyword evidence="3" id="KW-1185">Reference proteome</keyword>
<gene>
    <name evidence="2" type="ORF">GCM10009601_27560</name>
</gene>
<organism evidence="2 3">
    <name type="scientific">Streptomyces thermospinosisporus</name>
    <dbReference type="NCBI Taxonomy" id="161482"/>
    <lineage>
        <taxon>Bacteria</taxon>
        <taxon>Bacillati</taxon>
        <taxon>Actinomycetota</taxon>
        <taxon>Actinomycetes</taxon>
        <taxon>Kitasatosporales</taxon>
        <taxon>Streptomycetaceae</taxon>
        <taxon>Streptomyces</taxon>
    </lineage>
</organism>
<feature type="region of interest" description="Disordered" evidence="1">
    <location>
        <begin position="1"/>
        <end position="56"/>
    </location>
</feature>
<evidence type="ECO:0000313" key="3">
    <source>
        <dbReference type="Proteomes" id="UP001500973"/>
    </source>
</evidence>
<evidence type="ECO:0000256" key="1">
    <source>
        <dbReference type="SAM" id="MobiDB-lite"/>
    </source>
</evidence>
<accession>A0ABN1YVQ8</accession>
<feature type="compositionally biased region" description="Basic and acidic residues" evidence="1">
    <location>
        <begin position="1"/>
        <end position="14"/>
    </location>
</feature>
<feature type="compositionally biased region" description="Basic and acidic residues" evidence="1">
    <location>
        <begin position="37"/>
        <end position="56"/>
    </location>
</feature>
<dbReference type="EMBL" id="BAAAIZ010000034">
    <property type="protein sequence ID" value="GAA1423779.1"/>
    <property type="molecule type" value="Genomic_DNA"/>
</dbReference>
<comment type="caution">
    <text evidence="2">The sequence shown here is derived from an EMBL/GenBank/DDBJ whole genome shotgun (WGS) entry which is preliminary data.</text>
</comment>
<evidence type="ECO:0000313" key="2">
    <source>
        <dbReference type="EMBL" id="GAA1423779.1"/>
    </source>
</evidence>
<name>A0ABN1YVQ8_9ACTN</name>
<reference evidence="2 3" key="1">
    <citation type="journal article" date="2019" name="Int. J. Syst. Evol. Microbiol.">
        <title>The Global Catalogue of Microorganisms (GCM) 10K type strain sequencing project: providing services to taxonomists for standard genome sequencing and annotation.</title>
        <authorList>
            <consortium name="The Broad Institute Genomics Platform"/>
            <consortium name="The Broad Institute Genome Sequencing Center for Infectious Disease"/>
            <person name="Wu L."/>
            <person name="Ma J."/>
        </authorList>
    </citation>
    <scope>NUCLEOTIDE SEQUENCE [LARGE SCALE GENOMIC DNA]</scope>
    <source>
        <strain evidence="2 3">JCM 11756</strain>
    </source>
</reference>
<sequence>MAHGPWERGKEPRRPGTGRRAPDDPVSALPAPVRTPKTLDPKPLDPKPLDPKRRTP</sequence>
<dbReference type="Proteomes" id="UP001500973">
    <property type="component" value="Unassembled WGS sequence"/>
</dbReference>
<proteinExistence type="predicted"/>
<protein>
    <submittedName>
        <fullName evidence="2">Uncharacterized protein</fullName>
    </submittedName>
</protein>